<organism evidence="1 2">
    <name type="scientific">Ceutorhynchus assimilis</name>
    <name type="common">cabbage seed weevil</name>
    <dbReference type="NCBI Taxonomy" id="467358"/>
    <lineage>
        <taxon>Eukaryota</taxon>
        <taxon>Metazoa</taxon>
        <taxon>Ecdysozoa</taxon>
        <taxon>Arthropoda</taxon>
        <taxon>Hexapoda</taxon>
        <taxon>Insecta</taxon>
        <taxon>Pterygota</taxon>
        <taxon>Neoptera</taxon>
        <taxon>Endopterygota</taxon>
        <taxon>Coleoptera</taxon>
        <taxon>Polyphaga</taxon>
        <taxon>Cucujiformia</taxon>
        <taxon>Curculionidae</taxon>
        <taxon>Ceutorhynchinae</taxon>
        <taxon>Ceutorhynchus</taxon>
    </lineage>
</organism>
<accession>A0A9N9MG64</accession>
<name>A0A9N9MG64_9CUCU</name>
<dbReference type="Gene3D" id="1.50.10.10">
    <property type="match status" value="1"/>
</dbReference>
<dbReference type="Pfam" id="PF02011">
    <property type="entry name" value="Glyco_hydro_48"/>
    <property type="match status" value="1"/>
</dbReference>
<sequence length="353" mass="40099">MFDQHFKQVGDCIGKEDCPGVSDKGSAHYLLSWGISWGGSLGDNGYHWRMGNSVCYYGYQNLVAAHGLLNEASMRPRGATAIEDWQHSLERQLELYEYLQTSQGAFAAGVTNSYNKNYDDPPQEYKDHSFYGMWFDYQPGYADANPWFGFQPWTADRVAQYYYITGNERAKNITSKWVSWVISEIHFNENGDFTIPTNLKWEGLPPNTVVTITGRGTGANSASCTARTLAYYAARSGDTQAREVSKKLLDALWSFHQTDKGYANVETFTQYSNFNNPLFLPLANWSGIYPNGDVINSNSTFLSVRSWFKKDPNWEKVQKYLDGGEAPSFPVHRFWENADLAISLAVYDMLFNK</sequence>
<dbReference type="Proteomes" id="UP001152799">
    <property type="component" value="Chromosome 10"/>
</dbReference>
<gene>
    <name evidence="1" type="ORF">CEUTPL_LOCUS2085</name>
</gene>
<dbReference type="GO" id="GO:0008810">
    <property type="term" value="F:cellulase activity"/>
    <property type="evidence" value="ECO:0007669"/>
    <property type="project" value="InterPro"/>
</dbReference>
<evidence type="ECO:0000313" key="2">
    <source>
        <dbReference type="Proteomes" id="UP001152799"/>
    </source>
</evidence>
<dbReference type="SUPFAM" id="SSF48208">
    <property type="entry name" value="Six-hairpin glycosidases"/>
    <property type="match status" value="1"/>
</dbReference>
<proteinExistence type="predicted"/>
<dbReference type="GO" id="GO:0030245">
    <property type="term" value="P:cellulose catabolic process"/>
    <property type="evidence" value="ECO:0007669"/>
    <property type="project" value="InterPro"/>
</dbReference>
<evidence type="ECO:0000313" key="1">
    <source>
        <dbReference type="EMBL" id="CAG9761380.1"/>
    </source>
</evidence>
<dbReference type="AlphaFoldDB" id="A0A9N9MG64"/>
<dbReference type="InterPro" id="IPR008928">
    <property type="entry name" value="6-hairpin_glycosidase_sf"/>
</dbReference>
<dbReference type="InterPro" id="IPR000556">
    <property type="entry name" value="Glyco_hydro_48F"/>
</dbReference>
<protein>
    <submittedName>
        <fullName evidence="1">Uncharacterized protein</fullName>
    </submittedName>
</protein>
<dbReference type="EMBL" id="OU892286">
    <property type="protein sequence ID" value="CAG9761380.1"/>
    <property type="molecule type" value="Genomic_DNA"/>
</dbReference>
<reference evidence="1" key="1">
    <citation type="submission" date="2022-01" db="EMBL/GenBank/DDBJ databases">
        <authorList>
            <person name="King R."/>
        </authorList>
    </citation>
    <scope>NUCLEOTIDE SEQUENCE</scope>
</reference>
<dbReference type="PRINTS" id="PR00844">
    <property type="entry name" value="GLHYDRLASE48"/>
</dbReference>
<keyword evidence="2" id="KW-1185">Reference proteome</keyword>
<dbReference type="InterPro" id="IPR012341">
    <property type="entry name" value="6hp_glycosidase-like_sf"/>
</dbReference>